<evidence type="ECO:0000313" key="1">
    <source>
        <dbReference type="EMBL" id="GBP97036.1"/>
    </source>
</evidence>
<comment type="caution">
    <text evidence="1">The sequence shown here is derived from an EMBL/GenBank/DDBJ whole genome shotgun (WGS) entry which is preliminary data.</text>
</comment>
<accession>A0A4C2A8M7</accession>
<dbReference type="Proteomes" id="UP000299102">
    <property type="component" value="Unassembled WGS sequence"/>
</dbReference>
<name>A0A4C2A8M7_EUMVA</name>
<protein>
    <submittedName>
        <fullName evidence="1">Uncharacterized protein</fullName>
    </submittedName>
</protein>
<evidence type="ECO:0000313" key="2">
    <source>
        <dbReference type="Proteomes" id="UP000299102"/>
    </source>
</evidence>
<dbReference type="EMBL" id="BGZK01002859">
    <property type="protein sequence ID" value="GBP97036.1"/>
    <property type="molecule type" value="Genomic_DNA"/>
</dbReference>
<organism evidence="1 2">
    <name type="scientific">Eumeta variegata</name>
    <name type="common">Bagworm moth</name>
    <name type="synonym">Eumeta japonica</name>
    <dbReference type="NCBI Taxonomy" id="151549"/>
    <lineage>
        <taxon>Eukaryota</taxon>
        <taxon>Metazoa</taxon>
        <taxon>Ecdysozoa</taxon>
        <taxon>Arthropoda</taxon>
        <taxon>Hexapoda</taxon>
        <taxon>Insecta</taxon>
        <taxon>Pterygota</taxon>
        <taxon>Neoptera</taxon>
        <taxon>Endopterygota</taxon>
        <taxon>Lepidoptera</taxon>
        <taxon>Glossata</taxon>
        <taxon>Ditrysia</taxon>
        <taxon>Tineoidea</taxon>
        <taxon>Psychidae</taxon>
        <taxon>Oiketicinae</taxon>
        <taxon>Eumeta</taxon>
    </lineage>
</organism>
<dbReference type="AlphaFoldDB" id="A0A4C2A8M7"/>
<reference evidence="1 2" key="1">
    <citation type="journal article" date="2019" name="Commun. Biol.">
        <title>The bagworm genome reveals a unique fibroin gene that provides high tensile strength.</title>
        <authorList>
            <person name="Kono N."/>
            <person name="Nakamura H."/>
            <person name="Ohtoshi R."/>
            <person name="Tomita M."/>
            <person name="Numata K."/>
            <person name="Arakawa K."/>
        </authorList>
    </citation>
    <scope>NUCLEOTIDE SEQUENCE [LARGE SCALE GENOMIC DNA]</scope>
</reference>
<sequence>MNHDPDIGPALNPDPDPILDSDFVLDLDPGSAFDSNSKNYPRKINPYMGVPQYLPKNVSLVSEHNSITILRQRLSSGCHGRPEVALGYTHYRYPERTYDSQK</sequence>
<keyword evidence="2" id="KW-1185">Reference proteome</keyword>
<gene>
    <name evidence="1" type="ORF">EVAR_101669_1</name>
</gene>
<proteinExistence type="predicted"/>